<proteinExistence type="inferred from homology"/>
<protein>
    <submittedName>
        <fullName evidence="2">Arylsulfatase</fullName>
    </submittedName>
</protein>
<dbReference type="Gene3D" id="3.40.50.12500">
    <property type="match status" value="1"/>
</dbReference>
<dbReference type="OrthoDB" id="978447at2"/>
<organism evidence="2 3">
    <name type="scientific">Muricoccus nepalensis</name>
    <dbReference type="NCBI Taxonomy" id="1854500"/>
    <lineage>
        <taxon>Bacteria</taxon>
        <taxon>Pseudomonadati</taxon>
        <taxon>Pseudomonadota</taxon>
        <taxon>Alphaproteobacteria</taxon>
        <taxon>Acetobacterales</taxon>
        <taxon>Roseomonadaceae</taxon>
        <taxon>Muricoccus</taxon>
    </lineage>
</organism>
<dbReference type="Proteomes" id="UP000317078">
    <property type="component" value="Unassembled WGS sequence"/>
</dbReference>
<accession>A0A502G7X0</accession>
<dbReference type="EMBL" id="RCZP01000009">
    <property type="protein sequence ID" value="TPG57146.1"/>
    <property type="molecule type" value="Genomic_DNA"/>
</dbReference>
<dbReference type="AlphaFoldDB" id="A0A502G7X0"/>
<dbReference type="GO" id="GO:0047661">
    <property type="term" value="F:amino-acid racemase activity"/>
    <property type="evidence" value="ECO:0007669"/>
    <property type="project" value="InterPro"/>
</dbReference>
<name>A0A502G7X0_9PROT</name>
<comment type="similarity">
    <text evidence="1">Belongs to the HyuE racemase family.</text>
</comment>
<dbReference type="InterPro" id="IPR015942">
    <property type="entry name" value="Asp/Glu/hydantoin_racemase"/>
</dbReference>
<dbReference type="RefSeq" id="WP_140883220.1">
    <property type="nucleotide sequence ID" value="NZ_RCZP01000009.1"/>
</dbReference>
<evidence type="ECO:0000313" key="2">
    <source>
        <dbReference type="EMBL" id="TPG57146.1"/>
    </source>
</evidence>
<evidence type="ECO:0000313" key="3">
    <source>
        <dbReference type="Proteomes" id="UP000317078"/>
    </source>
</evidence>
<keyword evidence="3" id="KW-1185">Reference proteome</keyword>
<dbReference type="InterPro" id="IPR053714">
    <property type="entry name" value="Iso_Racemase_Enz_sf"/>
</dbReference>
<evidence type="ECO:0000256" key="1">
    <source>
        <dbReference type="ARBA" id="ARBA00038414"/>
    </source>
</evidence>
<gene>
    <name evidence="2" type="ORF">EAH89_11845</name>
</gene>
<sequence length="228" mass="23564">MTPPAPRKRVMLVHALRESLAPIHAAFAAAWPEAETHDLLDSSLSADHAASAGRLDRKMTERFRALGRYAAATGPEGRGSDAILFTCSAFGPAIEAVRRDQAVPVLKPNEAAFAEALRHGPRIGLLCTFAPTRAPAVAELEAMAAARGITPVIEARVVEGALAALQAGRGEEHDALSAAAAAGLPPVDAVVIAQFSMARAAPAVRVRLGVPVLTTPDSAVAALRAILG</sequence>
<dbReference type="Pfam" id="PF01177">
    <property type="entry name" value="Asp_Glu_race"/>
    <property type="match status" value="1"/>
</dbReference>
<reference evidence="2 3" key="1">
    <citation type="journal article" date="2019" name="Environ. Microbiol.">
        <title>Species interactions and distinct microbial communities in high Arctic permafrost affected cryosols are associated with the CH4 and CO2 gas fluxes.</title>
        <authorList>
            <person name="Altshuler I."/>
            <person name="Hamel J."/>
            <person name="Turney S."/>
            <person name="Magnuson E."/>
            <person name="Levesque R."/>
            <person name="Greer C."/>
            <person name="Whyte L.G."/>
        </authorList>
    </citation>
    <scope>NUCLEOTIDE SEQUENCE [LARGE SCALE GENOMIC DNA]</scope>
    <source>
        <strain evidence="2 3">S9.3B</strain>
    </source>
</reference>
<comment type="caution">
    <text evidence="2">The sequence shown here is derived from an EMBL/GenBank/DDBJ whole genome shotgun (WGS) entry which is preliminary data.</text>
</comment>